<keyword evidence="1" id="KW-0812">Transmembrane</keyword>
<feature type="transmembrane region" description="Helical" evidence="1">
    <location>
        <begin position="416"/>
        <end position="435"/>
    </location>
</feature>
<organism evidence="2 3">
    <name type="scientific">Sphingomonas colocasiae</name>
    <dbReference type="NCBI Taxonomy" id="1848973"/>
    <lineage>
        <taxon>Bacteria</taxon>
        <taxon>Pseudomonadati</taxon>
        <taxon>Pseudomonadota</taxon>
        <taxon>Alphaproteobacteria</taxon>
        <taxon>Sphingomonadales</taxon>
        <taxon>Sphingomonadaceae</taxon>
        <taxon>Sphingomonas</taxon>
    </lineage>
</organism>
<sequence length="459" mass="47906">MSAAVTASAFRTTLTRYSSSRGLWLLLLIAPIGARYMVAQDDGTGLQVAIGGHLPVMTSATLGVTLGIIVSTLLLPVGFLYLRSNVTRIQPWQIEEVTPASRVAIALGRFGADVAVLFAVLAALTVAGWFLAWLVGSGPLNIGHVALTLWIVAAPSLMALAAIRSLVDSLRFTRGGWGETMFFIIWLAMISVPAVLSSLPSSYAANMLDLTGFVRPLTGPQPLAMGDFSIGVTRILPGRVPLDAMAGLAAPGYLASRATWAVLAVALAALSGLIYAPHIARPKAARPGLFARLFAFRPAAPATPSTTPAPLTAHPLIGLFKAEFRLIGDGRPFLILAAGAAMLGLLGDYRHIGSPAALLPLIFGLVAHAARSERLRTLGGVAMLAPMPRRIAFVLAGTAWAVLMALPAAIAQLSAVPLLLALATGLAAALVAAMLTGFSRSAFAPRLVLLLLWYGYFAS</sequence>
<feature type="transmembrane region" description="Helical" evidence="1">
    <location>
        <begin position="391"/>
        <end position="410"/>
    </location>
</feature>
<accession>A0ABS7PVN4</accession>
<evidence type="ECO:0000313" key="3">
    <source>
        <dbReference type="Proteomes" id="UP000706039"/>
    </source>
</evidence>
<feature type="transmembrane region" description="Helical" evidence="1">
    <location>
        <begin position="114"/>
        <end position="135"/>
    </location>
</feature>
<gene>
    <name evidence="2" type="ORF">K7G82_24115</name>
</gene>
<reference evidence="2 3" key="1">
    <citation type="submission" date="2021-08" db="EMBL/GenBank/DDBJ databases">
        <authorList>
            <person name="Tuo L."/>
        </authorList>
    </citation>
    <scope>NUCLEOTIDE SEQUENCE [LARGE SCALE GENOMIC DNA]</scope>
    <source>
        <strain evidence="2 3">JCM 31229</strain>
    </source>
</reference>
<comment type="caution">
    <text evidence="2">The sequence shown here is derived from an EMBL/GenBank/DDBJ whole genome shotgun (WGS) entry which is preliminary data.</text>
</comment>
<dbReference type="RefSeq" id="WP_222992520.1">
    <property type="nucleotide sequence ID" value="NZ_JAINVV010000012.1"/>
</dbReference>
<dbReference type="EMBL" id="JAINVV010000012">
    <property type="protein sequence ID" value="MBY8825412.1"/>
    <property type="molecule type" value="Genomic_DNA"/>
</dbReference>
<feature type="transmembrane region" description="Helical" evidence="1">
    <location>
        <begin position="258"/>
        <end position="276"/>
    </location>
</feature>
<keyword evidence="1" id="KW-0472">Membrane</keyword>
<keyword evidence="3" id="KW-1185">Reference proteome</keyword>
<feature type="transmembrane region" description="Helical" evidence="1">
    <location>
        <begin position="21"/>
        <end position="39"/>
    </location>
</feature>
<keyword evidence="1" id="KW-1133">Transmembrane helix</keyword>
<feature type="transmembrane region" description="Helical" evidence="1">
    <location>
        <begin position="352"/>
        <end position="370"/>
    </location>
</feature>
<dbReference type="Proteomes" id="UP000706039">
    <property type="component" value="Unassembled WGS sequence"/>
</dbReference>
<feature type="transmembrane region" description="Helical" evidence="1">
    <location>
        <begin position="330"/>
        <end position="346"/>
    </location>
</feature>
<protein>
    <recommendedName>
        <fullName evidence="4">ABC transporter permease</fullName>
    </recommendedName>
</protein>
<feature type="transmembrane region" description="Helical" evidence="1">
    <location>
        <begin position="147"/>
        <end position="167"/>
    </location>
</feature>
<feature type="transmembrane region" description="Helical" evidence="1">
    <location>
        <begin position="179"/>
        <end position="199"/>
    </location>
</feature>
<feature type="transmembrane region" description="Helical" evidence="1">
    <location>
        <begin position="59"/>
        <end position="82"/>
    </location>
</feature>
<name>A0ABS7PVN4_9SPHN</name>
<evidence type="ECO:0008006" key="4">
    <source>
        <dbReference type="Google" id="ProtNLM"/>
    </source>
</evidence>
<evidence type="ECO:0000256" key="1">
    <source>
        <dbReference type="SAM" id="Phobius"/>
    </source>
</evidence>
<proteinExistence type="predicted"/>
<evidence type="ECO:0000313" key="2">
    <source>
        <dbReference type="EMBL" id="MBY8825412.1"/>
    </source>
</evidence>